<keyword evidence="1" id="KW-0808">Transferase</keyword>
<reference evidence="3" key="1">
    <citation type="journal article" date="2019" name="BMC Genomics">
        <title>A new reference genome for Sorghum bicolor reveals high levels of sequence similarity between sweet and grain genotypes: implications for the genetics of sugar metabolism.</title>
        <authorList>
            <person name="Cooper E.A."/>
            <person name="Brenton Z.W."/>
            <person name="Flinn B.S."/>
            <person name="Jenkins J."/>
            <person name="Shu S."/>
            <person name="Flowers D."/>
            <person name="Luo F."/>
            <person name="Wang Y."/>
            <person name="Xia P."/>
            <person name="Barry K."/>
            <person name="Daum C."/>
            <person name="Lipzen A."/>
            <person name="Yoshinaga Y."/>
            <person name="Schmutz J."/>
            <person name="Saski C."/>
            <person name="Vermerris W."/>
            <person name="Kresovich S."/>
        </authorList>
    </citation>
    <scope>NUCLEOTIDE SEQUENCE</scope>
</reference>
<feature type="compositionally biased region" description="Basic residues" evidence="2">
    <location>
        <begin position="123"/>
        <end position="132"/>
    </location>
</feature>
<feature type="compositionally biased region" description="Gly residues" evidence="2">
    <location>
        <begin position="48"/>
        <end position="63"/>
    </location>
</feature>
<name>A0A921Q214_SORBI</name>
<feature type="compositionally biased region" description="Low complexity" evidence="2">
    <location>
        <begin position="89"/>
        <end position="121"/>
    </location>
</feature>
<evidence type="ECO:0000256" key="2">
    <source>
        <dbReference type="SAM" id="MobiDB-lite"/>
    </source>
</evidence>
<dbReference type="GO" id="GO:0008168">
    <property type="term" value="F:methyltransferase activity"/>
    <property type="evidence" value="ECO:0007669"/>
    <property type="project" value="UniProtKB-KW"/>
</dbReference>
<comment type="caution">
    <text evidence="3">The sequence shown here is derived from an EMBL/GenBank/DDBJ whole genome shotgun (WGS) entry which is preliminary data.</text>
</comment>
<dbReference type="InterPro" id="IPR004159">
    <property type="entry name" value="Put_SAM_MeTrfase"/>
</dbReference>
<feature type="region of interest" description="Disordered" evidence="2">
    <location>
        <begin position="43"/>
        <end position="68"/>
    </location>
</feature>
<keyword evidence="1" id="KW-0489">Methyltransferase</keyword>
<gene>
    <name evidence="3" type="ORF">BDA96_10G054500</name>
</gene>
<evidence type="ECO:0000313" key="4">
    <source>
        <dbReference type="Proteomes" id="UP000807115"/>
    </source>
</evidence>
<protein>
    <submittedName>
        <fullName evidence="3">Uncharacterized protein</fullName>
    </submittedName>
</protein>
<dbReference type="EMBL" id="CM027689">
    <property type="protein sequence ID" value="KAG0512900.1"/>
    <property type="molecule type" value="Genomic_DNA"/>
</dbReference>
<evidence type="ECO:0000313" key="3">
    <source>
        <dbReference type="EMBL" id="KAG0512900.1"/>
    </source>
</evidence>
<dbReference type="Pfam" id="PF03141">
    <property type="entry name" value="Methyltransf_29"/>
    <property type="match status" value="1"/>
</dbReference>
<dbReference type="Proteomes" id="UP000807115">
    <property type="component" value="Chromosome 10"/>
</dbReference>
<accession>A0A921Q214</accession>
<feature type="region of interest" description="Disordered" evidence="2">
    <location>
        <begin position="89"/>
        <end position="135"/>
    </location>
</feature>
<organism evidence="3 4">
    <name type="scientific">Sorghum bicolor</name>
    <name type="common">Sorghum</name>
    <name type="synonym">Sorghum vulgare</name>
    <dbReference type="NCBI Taxonomy" id="4558"/>
    <lineage>
        <taxon>Eukaryota</taxon>
        <taxon>Viridiplantae</taxon>
        <taxon>Streptophyta</taxon>
        <taxon>Embryophyta</taxon>
        <taxon>Tracheophyta</taxon>
        <taxon>Spermatophyta</taxon>
        <taxon>Magnoliopsida</taxon>
        <taxon>Liliopsida</taxon>
        <taxon>Poales</taxon>
        <taxon>Poaceae</taxon>
        <taxon>PACMAD clade</taxon>
        <taxon>Panicoideae</taxon>
        <taxon>Andropogonodae</taxon>
        <taxon>Andropogoneae</taxon>
        <taxon>Sorghinae</taxon>
        <taxon>Sorghum</taxon>
    </lineage>
</organism>
<reference evidence="3" key="2">
    <citation type="submission" date="2020-10" db="EMBL/GenBank/DDBJ databases">
        <authorList>
            <person name="Cooper E.A."/>
            <person name="Brenton Z.W."/>
            <person name="Flinn B.S."/>
            <person name="Jenkins J."/>
            <person name="Shu S."/>
            <person name="Flowers D."/>
            <person name="Luo F."/>
            <person name="Wang Y."/>
            <person name="Xia P."/>
            <person name="Barry K."/>
            <person name="Daum C."/>
            <person name="Lipzen A."/>
            <person name="Yoshinaga Y."/>
            <person name="Schmutz J."/>
            <person name="Saski C."/>
            <person name="Vermerris W."/>
            <person name="Kresovich S."/>
        </authorList>
    </citation>
    <scope>NUCLEOTIDE SEQUENCE</scope>
</reference>
<evidence type="ECO:0000256" key="1">
    <source>
        <dbReference type="ARBA" id="ARBA00022603"/>
    </source>
</evidence>
<proteinExistence type="predicted"/>
<dbReference type="AlphaFoldDB" id="A0A921Q214"/>
<sequence>MGLWWFPSLCYLREPDLRGCATDNRGRHDIKISTPLFPPTSILASFAGGTGRDGHGPGGGGGRPVAPPRRRPFAVAVAFLVGYRWPSASPRLSRPRASASSARTARWGKTSTSAPAAPTTPIWRRRRRRGRQNRANGADWVAPALPREYEGVHTLRPCLDNDKEVKPLLSTEHGERFERHCLAKEKALSCLLPAPKWCGLPMCLTQDWLMTRRAELDYQGQR</sequence>
<dbReference type="GO" id="GO:0032259">
    <property type="term" value="P:methylation"/>
    <property type="evidence" value="ECO:0007669"/>
    <property type="project" value="UniProtKB-KW"/>
</dbReference>